<feature type="non-terminal residue" evidence="1">
    <location>
        <position position="134"/>
    </location>
</feature>
<organism evidence="1 2">
    <name type="scientific">Nephila pilipes</name>
    <name type="common">Giant wood spider</name>
    <name type="synonym">Nephila maculata</name>
    <dbReference type="NCBI Taxonomy" id="299642"/>
    <lineage>
        <taxon>Eukaryota</taxon>
        <taxon>Metazoa</taxon>
        <taxon>Ecdysozoa</taxon>
        <taxon>Arthropoda</taxon>
        <taxon>Chelicerata</taxon>
        <taxon>Arachnida</taxon>
        <taxon>Araneae</taxon>
        <taxon>Araneomorphae</taxon>
        <taxon>Entelegynae</taxon>
        <taxon>Araneoidea</taxon>
        <taxon>Nephilidae</taxon>
        <taxon>Nephila</taxon>
    </lineage>
</organism>
<accession>A0A8X6NZM0</accession>
<dbReference type="Proteomes" id="UP000887013">
    <property type="component" value="Unassembled WGS sequence"/>
</dbReference>
<reference evidence="1" key="1">
    <citation type="submission" date="2020-08" db="EMBL/GenBank/DDBJ databases">
        <title>Multicomponent nature underlies the extraordinary mechanical properties of spider dragline silk.</title>
        <authorList>
            <person name="Kono N."/>
            <person name="Nakamura H."/>
            <person name="Mori M."/>
            <person name="Yoshida Y."/>
            <person name="Ohtoshi R."/>
            <person name="Malay A.D."/>
            <person name="Moran D.A.P."/>
            <person name="Tomita M."/>
            <person name="Numata K."/>
            <person name="Arakawa K."/>
        </authorList>
    </citation>
    <scope>NUCLEOTIDE SEQUENCE</scope>
</reference>
<proteinExistence type="predicted"/>
<evidence type="ECO:0000313" key="2">
    <source>
        <dbReference type="Proteomes" id="UP000887013"/>
    </source>
</evidence>
<comment type="caution">
    <text evidence="1">The sequence shown here is derived from an EMBL/GenBank/DDBJ whole genome shotgun (WGS) entry which is preliminary data.</text>
</comment>
<dbReference type="EMBL" id="BMAW01110554">
    <property type="protein sequence ID" value="GFT43641.1"/>
    <property type="molecule type" value="Genomic_DNA"/>
</dbReference>
<dbReference type="AlphaFoldDB" id="A0A8X6NZM0"/>
<name>A0A8X6NZM0_NEPPI</name>
<evidence type="ECO:0000313" key="1">
    <source>
        <dbReference type="EMBL" id="GFT43641.1"/>
    </source>
</evidence>
<gene>
    <name evidence="1" type="ORF">NPIL_301371</name>
</gene>
<keyword evidence="2" id="KW-1185">Reference proteome</keyword>
<protein>
    <submittedName>
        <fullName evidence="1">Uncharacterized protein</fullName>
    </submittedName>
</protein>
<sequence>KTEEFRGALQAAGEKVAKQAMTWMKDITKIEDAEDTPEFWAKYPGIKCAYPEETKKEMFNEWIKEGGEFWIKECENPNSETCKKTEAAADAFYEMFAKYTASGDCKPQGVEMAEDMAGKMPAQAPGGMSPPSFG</sequence>
<dbReference type="OrthoDB" id="6413289at2759"/>